<dbReference type="EMBL" id="CP035282">
    <property type="protein sequence ID" value="QAT61983.1"/>
    <property type="molecule type" value="Genomic_DNA"/>
</dbReference>
<reference evidence="2" key="1">
    <citation type="submission" date="2019-01" db="EMBL/GenBank/DDBJ databases">
        <title>Draft genomes of a novel of Sporanaerobacter strains.</title>
        <authorList>
            <person name="Ma S."/>
        </authorList>
    </citation>
    <scope>NUCLEOTIDE SEQUENCE [LARGE SCALE GENOMIC DNA]</scope>
    <source>
        <strain evidence="2">NJN-17</strain>
    </source>
</reference>
<name>A0A410QD87_9FIRM</name>
<evidence type="ECO:0000313" key="1">
    <source>
        <dbReference type="EMBL" id="QAT61983.1"/>
    </source>
</evidence>
<keyword evidence="2" id="KW-1185">Reference proteome</keyword>
<protein>
    <submittedName>
        <fullName evidence="1">Uncharacterized protein</fullName>
    </submittedName>
</protein>
<proteinExistence type="predicted"/>
<dbReference type="RefSeq" id="WP_128752622.1">
    <property type="nucleotide sequence ID" value="NZ_CP035282.1"/>
</dbReference>
<dbReference type="KEGG" id="spoa:EQM13_10490"/>
<evidence type="ECO:0000313" key="2">
    <source>
        <dbReference type="Proteomes" id="UP000287969"/>
    </source>
</evidence>
<dbReference type="OrthoDB" id="6659686at2"/>
<sequence length="80" mass="9303">MGIGNGEIKKKNYHDKITDINEECYTYLDNYVKLSKPLKASEIKKITNTNYVFRATMFGIGEENGRKLWDYIINNCCNQS</sequence>
<gene>
    <name evidence="1" type="ORF">EQM13_10490</name>
</gene>
<organism evidence="1 2">
    <name type="scientific">Acidilutibacter cellobiosedens</name>
    <dbReference type="NCBI Taxonomy" id="2507161"/>
    <lineage>
        <taxon>Bacteria</taxon>
        <taxon>Bacillati</taxon>
        <taxon>Bacillota</taxon>
        <taxon>Tissierellia</taxon>
        <taxon>Tissierellales</taxon>
        <taxon>Acidilutibacteraceae</taxon>
        <taxon>Acidilutibacter</taxon>
    </lineage>
</organism>
<accession>A0A410QD87</accession>
<dbReference type="Proteomes" id="UP000287969">
    <property type="component" value="Chromosome"/>
</dbReference>
<dbReference type="AlphaFoldDB" id="A0A410QD87"/>